<feature type="domain" description="NAD(P)-binding" evidence="1">
    <location>
        <begin position="12"/>
        <end position="131"/>
    </location>
</feature>
<evidence type="ECO:0000259" key="1">
    <source>
        <dbReference type="Pfam" id="PF13460"/>
    </source>
</evidence>
<reference evidence="2" key="1">
    <citation type="submission" date="2019-08" db="EMBL/GenBank/DDBJ databases">
        <authorList>
            <person name="Kucharzyk K."/>
            <person name="Murdoch R.W."/>
            <person name="Higgins S."/>
            <person name="Loffler F."/>
        </authorList>
    </citation>
    <scope>NUCLEOTIDE SEQUENCE</scope>
</reference>
<dbReference type="EMBL" id="VSSQ01022230">
    <property type="protein sequence ID" value="MPM68388.1"/>
    <property type="molecule type" value="Genomic_DNA"/>
</dbReference>
<dbReference type="InterPro" id="IPR036291">
    <property type="entry name" value="NAD(P)-bd_dom_sf"/>
</dbReference>
<dbReference type="CDD" id="cd05269">
    <property type="entry name" value="TMR_SDR_a"/>
    <property type="match status" value="1"/>
</dbReference>
<protein>
    <submittedName>
        <fullName evidence="2">Quinone oxidoreductase 2</fullName>
        <ecNumber evidence="2">1.6.5.2</ecNumber>
    </submittedName>
</protein>
<dbReference type="GO" id="GO:0003955">
    <property type="term" value="F:NAD(P)H dehydrogenase (quinone) activity"/>
    <property type="evidence" value="ECO:0007669"/>
    <property type="project" value="UniProtKB-EC"/>
</dbReference>
<keyword evidence="2" id="KW-0560">Oxidoreductase</keyword>
<dbReference type="PANTHER" id="PTHR47129:SF1">
    <property type="entry name" value="NMRA-LIKE DOMAIN-CONTAINING PROTEIN"/>
    <property type="match status" value="1"/>
</dbReference>
<gene>
    <name evidence="2" type="primary">qorB_6</name>
    <name evidence="2" type="ORF">SDC9_115320</name>
</gene>
<dbReference type="EC" id="1.6.5.2" evidence="2"/>
<sequence length="266" mass="27722">MVESLKSKVSAETIVALVRNPEKAADLGIEARAFDYTQAENLVASLKGIDKLLLISGNEVGQRLPQHMAVIDAAKQAGVKQLFYTSILHADSSPLGLATEHLATEVAIKESGLTYTILRNGWYTENYTGSAKGAIGAGAFIGNAGDGKIASAARVDYAEAAAVVLAGEGHEGKTYELAGDEAYTLTELAAEISKQSGKTIPYNNLTEAEYAGILKSFGLPDGLAEMLANSDTGASKGGLFDDSKVLSELIGRPTTSLAKVVADALV</sequence>
<accession>A0A645BTI6</accession>
<dbReference type="PANTHER" id="PTHR47129">
    <property type="entry name" value="QUINONE OXIDOREDUCTASE 2"/>
    <property type="match status" value="1"/>
</dbReference>
<dbReference type="Gene3D" id="3.90.25.10">
    <property type="entry name" value="UDP-galactose 4-epimerase, domain 1"/>
    <property type="match status" value="1"/>
</dbReference>
<dbReference type="Gene3D" id="3.40.50.720">
    <property type="entry name" value="NAD(P)-binding Rossmann-like Domain"/>
    <property type="match status" value="1"/>
</dbReference>
<dbReference type="SUPFAM" id="SSF51735">
    <property type="entry name" value="NAD(P)-binding Rossmann-fold domains"/>
    <property type="match status" value="1"/>
</dbReference>
<proteinExistence type="predicted"/>
<name>A0A645BTI6_9ZZZZ</name>
<dbReference type="AlphaFoldDB" id="A0A645BTI6"/>
<dbReference type="InterPro" id="IPR052718">
    <property type="entry name" value="NmrA-type_oxidoreductase"/>
</dbReference>
<organism evidence="2">
    <name type="scientific">bioreactor metagenome</name>
    <dbReference type="NCBI Taxonomy" id="1076179"/>
    <lineage>
        <taxon>unclassified sequences</taxon>
        <taxon>metagenomes</taxon>
        <taxon>ecological metagenomes</taxon>
    </lineage>
</organism>
<comment type="caution">
    <text evidence="2">The sequence shown here is derived from an EMBL/GenBank/DDBJ whole genome shotgun (WGS) entry which is preliminary data.</text>
</comment>
<dbReference type="InterPro" id="IPR016040">
    <property type="entry name" value="NAD(P)-bd_dom"/>
</dbReference>
<dbReference type="Pfam" id="PF13460">
    <property type="entry name" value="NAD_binding_10"/>
    <property type="match status" value="1"/>
</dbReference>
<evidence type="ECO:0000313" key="2">
    <source>
        <dbReference type="EMBL" id="MPM68388.1"/>
    </source>
</evidence>